<gene>
    <name evidence="3" type="ORF">KFL_001340150</name>
</gene>
<dbReference type="STRING" id="105231.A0A1Y1I1K7"/>
<dbReference type="AlphaFoldDB" id="A0A1Y1I1K7"/>
<accession>A0A1Y1I1K7</accession>
<sequence length="306" mass="33885">MTSSAGHAGGPLQRPAARTKAAATKETETLISRELSLSEWAKQEAEEVPSSLTEVPSTSGEDVERSGWLDAIVGYLAKSSRKKRELRAKLHEEGLVQIAAETLTFWQKIWHYVFVDPYERVNVWSHGLGALFFLCYAVWGRVGWLFPLCACTTHLLSVGAHIYPGSLMTEKLDHLGIVFLIVGTPLSIDEALSWRLGGRLYAKYIIPAIGSAAVLPDEPRVLGFVAGSIALLGVYQHLLWEVIMLAELALYLSVAFLFLKGGNHHRSKWALADHHLAHYCVTVASVLHLVWLHHIRAESVQGYQTT</sequence>
<proteinExistence type="predicted"/>
<keyword evidence="2" id="KW-1133">Transmembrane helix</keyword>
<evidence type="ECO:0000313" key="4">
    <source>
        <dbReference type="Proteomes" id="UP000054558"/>
    </source>
</evidence>
<keyword evidence="2" id="KW-0472">Membrane</keyword>
<evidence type="ECO:0000256" key="2">
    <source>
        <dbReference type="SAM" id="Phobius"/>
    </source>
</evidence>
<dbReference type="Proteomes" id="UP000054558">
    <property type="component" value="Unassembled WGS sequence"/>
</dbReference>
<feature type="transmembrane region" description="Helical" evidence="2">
    <location>
        <begin position="238"/>
        <end position="259"/>
    </location>
</feature>
<evidence type="ECO:0000313" key="3">
    <source>
        <dbReference type="EMBL" id="GAQ83061.1"/>
    </source>
</evidence>
<dbReference type="EMBL" id="DF237083">
    <property type="protein sequence ID" value="GAQ83061.1"/>
    <property type="molecule type" value="Genomic_DNA"/>
</dbReference>
<reference evidence="3 4" key="1">
    <citation type="journal article" date="2014" name="Nat. Commun.">
        <title>Klebsormidium flaccidum genome reveals primary factors for plant terrestrial adaptation.</title>
        <authorList>
            <person name="Hori K."/>
            <person name="Maruyama F."/>
            <person name="Fujisawa T."/>
            <person name="Togashi T."/>
            <person name="Yamamoto N."/>
            <person name="Seo M."/>
            <person name="Sato S."/>
            <person name="Yamada T."/>
            <person name="Mori H."/>
            <person name="Tajima N."/>
            <person name="Moriyama T."/>
            <person name="Ikeuchi M."/>
            <person name="Watanabe M."/>
            <person name="Wada H."/>
            <person name="Kobayashi K."/>
            <person name="Saito M."/>
            <person name="Masuda T."/>
            <person name="Sasaki-Sekimoto Y."/>
            <person name="Mashiguchi K."/>
            <person name="Awai K."/>
            <person name="Shimojima M."/>
            <person name="Masuda S."/>
            <person name="Iwai M."/>
            <person name="Nobusawa T."/>
            <person name="Narise T."/>
            <person name="Kondo S."/>
            <person name="Saito H."/>
            <person name="Sato R."/>
            <person name="Murakawa M."/>
            <person name="Ihara Y."/>
            <person name="Oshima-Yamada Y."/>
            <person name="Ohtaka K."/>
            <person name="Satoh M."/>
            <person name="Sonobe K."/>
            <person name="Ishii M."/>
            <person name="Ohtani R."/>
            <person name="Kanamori-Sato M."/>
            <person name="Honoki R."/>
            <person name="Miyazaki D."/>
            <person name="Mochizuki H."/>
            <person name="Umetsu J."/>
            <person name="Higashi K."/>
            <person name="Shibata D."/>
            <person name="Kamiya Y."/>
            <person name="Sato N."/>
            <person name="Nakamura Y."/>
            <person name="Tabata S."/>
            <person name="Ida S."/>
            <person name="Kurokawa K."/>
            <person name="Ohta H."/>
        </authorList>
    </citation>
    <scope>NUCLEOTIDE SEQUENCE [LARGE SCALE GENOMIC DNA]</scope>
    <source>
        <strain evidence="3 4">NIES-2285</strain>
    </source>
</reference>
<evidence type="ECO:0000256" key="1">
    <source>
        <dbReference type="SAM" id="MobiDB-lite"/>
    </source>
</evidence>
<feature type="region of interest" description="Disordered" evidence="1">
    <location>
        <begin position="1"/>
        <end position="26"/>
    </location>
</feature>
<protein>
    <submittedName>
        <fullName evidence="3">Uncharacterized protein</fullName>
    </submittedName>
</protein>
<organism evidence="3 4">
    <name type="scientific">Klebsormidium nitens</name>
    <name type="common">Green alga</name>
    <name type="synonym">Ulothrix nitens</name>
    <dbReference type="NCBI Taxonomy" id="105231"/>
    <lineage>
        <taxon>Eukaryota</taxon>
        <taxon>Viridiplantae</taxon>
        <taxon>Streptophyta</taxon>
        <taxon>Klebsormidiophyceae</taxon>
        <taxon>Klebsormidiales</taxon>
        <taxon>Klebsormidiaceae</taxon>
        <taxon>Klebsormidium</taxon>
    </lineage>
</organism>
<dbReference type="OrthoDB" id="530204at2759"/>
<name>A0A1Y1I1K7_KLENI</name>
<keyword evidence="4" id="KW-1185">Reference proteome</keyword>
<keyword evidence="2" id="KW-0812">Transmembrane</keyword>